<dbReference type="AlphaFoldDB" id="A0A0E9V279"/>
<sequence length="28" mass="3457">MTRLSISWNYNYSLIFYPASFNYYSIKN</sequence>
<accession>A0A0E9V279</accession>
<name>A0A0E9V279_ANGAN</name>
<reference evidence="1" key="1">
    <citation type="submission" date="2014-11" db="EMBL/GenBank/DDBJ databases">
        <authorList>
            <person name="Amaro Gonzalez C."/>
        </authorList>
    </citation>
    <scope>NUCLEOTIDE SEQUENCE</scope>
</reference>
<evidence type="ECO:0000313" key="1">
    <source>
        <dbReference type="EMBL" id="JAH72157.1"/>
    </source>
</evidence>
<dbReference type="EMBL" id="GBXM01036420">
    <property type="protein sequence ID" value="JAH72157.1"/>
    <property type="molecule type" value="Transcribed_RNA"/>
</dbReference>
<organism evidence="1">
    <name type="scientific">Anguilla anguilla</name>
    <name type="common">European freshwater eel</name>
    <name type="synonym">Muraena anguilla</name>
    <dbReference type="NCBI Taxonomy" id="7936"/>
    <lineage>
        <taxon>Eukaryota</taxon>
        <taxon>Metazoa</taxon>
        <taxon>Chordata</taxon>
        <taxon>Craniata</taxon>
        <taxon>Vertebrata</taxon>
        <taxon>Euteleostomi</taxon>
        <taxon>Actinopterygii</taxon>
        <taxon>Neopterygii</taxon>
        <taxon>Teleostei</taxon>
        <taxon>Anguilliformes</taxon>
        <taxon>Anguillidae</taxon>
        <taxon>Anguilla</taxon>
    </lineage>
</organism>
<protein>
    <submittedName>
        <fullName evidence="1">Uncharacterized protein</fullName>
    </submittedName>
</protein>
<reference evidence="1" key="2">
    <citation type="journal article" date="2015" name="Fish Shellfish Immunol.">
        <title>Early steps in the European eel (Anguilla anguilla)-Vibrio vulnificus interaction in the gills: Role of the RtxA13 toxin.</title>
        <authorList>
            <person name="Callol A."/>
            <person name="Pajuelo D."/>
            <person name="Ebbesson L."/>
            <person name="Teles M."/>
            <person name="MacKenzie S."/>
            <person name="Amaro C."/>
        </authorList>
    </citation>
    <scope>NUCLEOTIDE SEQUENCE</scope>
</reference>
<proteinExistence type="predicted"/>